<evidence type="ECO:0000256" key="4">
    <source>
        <dbReference type="ARBA" id="ARBA00023136"/>
    </source>
</evidence>
<evidence type="ECO:0000313" key="8">
    <source>
        <dbReference type="Proteomes" id="UP001595840"/>
    </source>
</evidence>
<evidence type="ECO:0000259" key="6">
    <source>
        <dbReference type="Pfam" id="PF00892"/>
    </source>
</evidence>
<feature type="domain" description="EamA" evidence="6">
    <location>
        <begin position="6"/>
        <end position="146"/>
    </location>
</feature>
<feature type="domain" description="EamA" evidence="6">
    <location>
        <begin position="156"/>
        <end position="286"/>
    </location>
</feature>
<dbReference type="SUPFAM" id="SSF103481">
    <property type="entry name" value="Multidrug resistance efflux transporter EmrE"/>
    <property type="match status" value="2"/>
</dbReference>
<feature type="transmembrane region" description="Helical" evidence="5">
    <location>
        <begin position="103"/>
        <end position="122"/>
    </location>
</feature>
<accession>A0ABV8V284</accession>
<dbReference type="Pfam" id="PF00892">
    <property type="entry name" value="EamA"/>
    <property type="match status" value="2"/>
</dbReference>
<feature type="transmembrane region" description="Helical" evidence="5">
    <location>
        <begin position="269"/>
        <end position="288"/>
    </location>
</feature>
<feature type="transmembrane region" description="Helical" evidence="5">
    <location>
        <begin position="129"/>
        <end position="147"/>
    </location>
</feature>
<dbReference type="PANTHER" id="PTHR32322">
    <property type="entry name" value="INNER MEMBRANE TRANSPORTER"/>
    <property type="match status" value="1"/>
</dbReference>
<dbReference type="PANTHER" id="PTHR32322:SF9">
    <property type="entry name" value="AMINO-ACID METABOLITE EFFLUX PUMP-RELATED"/>
    <property type="match status" value="1"/>
</dbReference>
<dbReference type="InterPro" id="IPR037185">
    <property type="entry name" value="EmrE-like"/>
</dbReference>
<keyword evidence="8" id="KW-1185">Reference proteome</keyword>
<evidence type="ECO:0000256" key="5">
    <source>
        <dbReference type="SAM" id="Phobius"/>
    </source>
</evidence>
<feature type="transmembrane region" description="Helical" evidence="5">
    <location>
        <begin position="244"/>
        <end position="263"/>
    </location>
</feature>
<organism evidence="7 8">
    <name type="scientific">Simiduia curdlanivorans</name>
    <dbReference type="NCBI Taxonomy" id="1492769"/>
    <lineage>
        <taxon>Bacteria</taxon>
        <taxon>Pseudomonadati</taxon>
        <taxon>Pseudomonadota</taxon>
        <taxon>Gammaproteobacteria</taxon>
        <taxon>Cellvibrionales</taxon>
        <taxon>Cellvibrionaceae</taxon>
        <taxon>Simiduia</taxon>
    </lineage>
</organism>
<feature type="transmembrane region" description="Helical" evidence="5">
    <location>
        <begin position="153"/>
        <end position="174"/>
    </location>
</feature>
<evidence type="ECO:0000256" key="1">
    <source>
        <dbReference type="ARBA" id="ARBA00004141"/>
    </source>
</evidence>
<dbReference type="Proteomes" id="UP001595840">
    <property type="component" value="Unassembled WGS sequence"/>
</dbReference>
<name>A0ABV8V284_9GAMM</name>
<feature type="transmembrane region" description="Helical" evidence="5">
    <location>
        <begin position="213"/>
        <end position="232"/>
    </location>
</feature>
<protein>
    <submittedName>
        <fullName evidence="7">DMT family transporter</fullName>
    </submittedName>
</protein>
<reference evidence="8" key="1">
    <citation type="journal article" date="2019" name="Int. J. Syst. Evol. Microbiol.">
        <title>The Global Catalogue of Microorganisms (GCM) 10K type strain sequencing project: providing services to taxonomists for standard genome sequencing and annotation.</title>
        <authorList>
            <consortium name="The Broad Institute Genomics Platform"/>
            <consortium name="The Broad Institute Genome Sequencing Center for Infectious Disease"/>
            <person name="Wu L."/>
            <person name="Ma J."/>
        </authorList>
    </citation>
    <scope>NUCLEOTIDE SEQUENCE [LARGE SCALE GENOMIC DNA]</scope>
    <source>
        <strain evidence="8">CECT 8570</strain>
    </source>
</reference>
<feature type="transmembrane region" description="Helical" evidence="5">
    <location>
        <begin position="76"/>
        <end position="97"/>
    </location>
</feature>
<keyword evidence="2 5" id="KW-0812">Transmembrane</keyword>
<keyword evidence="3 5" id="KW-1133">Transmembrane helix</keyword>
<dbReference type="EMBL" id="JBHSCX010000003">
    <property type="protein sequence ID" value="MFC4361077.1"/>
    <property type="molecule type" value="Genomic_DNA"/>
</dbReference>
<dbReference type="RefSeq" id="WP_290260320.1">
    <property type="nucleotide sequence ID" value="NZ_JAUFQG010000004.1"/>
</dbReference>
<dbReference type="InterPro" id="IPR000620">
    <property type="entry name" value="EamA_dom"/>
</dbReference>
<sequence>MGIRILLMTALALGFFAANSVLCRMALGDGNSDPYAFTILRLTSGALTLLVLYAGLQYRSAKKQGAVNLWQATVGAGSWCGGLSLFVYALCFSWAYLELETGTGALLLFGAVQITLIISTLWRGNRLRPQEWVGLLMAFSGLVYLMWPNLQTPAWKALVAMTLSGLAWGLYTLVGQKTRLPLVATMGNFIRSLAFCALLVAIAFAHMQISPKGIYLALLSGALASGLGYAIWYSALAGLSAIQAGVVQLLVPILAAIGGALFVFEPIELRLIIASIWVLGGIFFVLMAKTKMKSIV</sequence>
<evidence type="ECO:0000256" key="3">
    <source>
        <dbReference type="ARBA" id="ARBA00022989"/>
    </source>
</evidence>
<evidence type="ECO:0000256" key="2">
    <source>
        <dbReference type="ARBA" id="ARBA00022692"/>
    </source>
</evidence>
<keyword evidence="4 5" id="KW-0472">Membrane</keyword>
<comment type="caution">
    <text evidence="7">The sequence shown here is derived from an EMBL/GenBank/DDBJ whole genome shotgun (WGS) entry which is preliminary data.</text>
</comment>
<proteinExistence type="predicted"/>
<dbReference type="InterPro" id="IPR050638">
    <property type="entry name" value="AA-Vitamin_Transporters"/>
</dbReference>
<feature type="transmembrane region" description="Helical" evidence="5">
    <location>
        <begin position="186"/>
        <end position="207"/>
    </location>
</feature>
<gene>
    <name evidence="7" type="ORF">ACFOX3_02125</name>
</gene>
<evidence type="ECO:0000313" key="7">
    <source>
        <dbReference type="EMBL" id="MFC4361077.1"/>
    </source>
</evidence>
<feature type="transmembrane region" description="Helical" evidence="5">
    <location>
        <begin position="36"/>
        <end position="56"/>
    </location>
</feature>
<comment type="subcellular location">
    <subcellularLocation>
        <location evidence="1">Membrane</location>
        <topology evidence="1">Multi-pass membrane protein</topology>
    </subcellularLocation>
</comment>